<dbReference type="Pfam" id="PF00196">
    <property type="entry name" value="GerE"/>
    <property type="match status" value="1"/>
</dbReference>
<dbReference type="InterPro" id="IPR027417">
    <property type="entry name" value="P-loop_NTPase"/>
</dbReference>
<dbReference type="RefSeq" id="WP_380129833.1">
    <property type="nucleotide sequence ID" value="NZ_JBHSEG010000008.1"/>
</dbReference>
<feature type="domain" description="HTH luxR-type" evidence="1">
    <location>
        <begin position="694"/>
        <end position="759"/>
    </location>
</feature>
<dbReference type="PRINTS" id="PR00038">
    <property type="entry name" value="HTHLUXR"/>
</dbReference>
<dbReference type="Gene3D" id="3.40.50.300">
    <property type="entry name" value="P-loop containing nucleotide triphosphate hydrolases"/>
    <property type="match status" value="1"/>
</dbReference>
<dbReference type="Pfam" id="PF05729">
    <property type="entry name" value="NACHT"/>
    <property type="match status" value="1"/>
</dbReference>
<keyword evidence="3" id="KW-1185">Reference proteome</keyword>
<proteinExistence type="predicted"/>
<dbReference type="PROSITE" id="PS50043">
    <property type="entry name" value="HTH_LUXR_2"/>
    <property type="match status" value="1"/>
</dbReference>
<dbReference type="InterPro" id="IPR007111">
    <property type="entry name" value="NACHT_NTPase"/>
</dbReference>
<dbReference type="EMBL" id="JBHSEG010000008">
    <property type="protein sequence ID" value="MFC4455115.1"/>
    <property type="molecule type" value="Genomic_DNA"/>
</dbReference>
<keyword evidence="2" id="KW-0067">ATP-binding</keyword>
<dbReference type="PANTHER" id="PTHR47691">
    <property type="entry name" value="REGULATOR-RELATED"/>
    <property type="match status" value="1"/>
</dbReference>
<dbReference type="InterPro" id="IPR011990">
    <property type="entry name" value="TPR-like_helical_dom_sf"/>
</dbReference>
<evidence type="ECO:0000259" key="1">
    <source>
        <dbReference type="PROSITE" id="PS50043"/>
    </source>
</evidence>
<gene>
    <name evidence="2" type="ORF">ACFO0P_15145</name>
</gene>
<comment type="caution">
    <text evidence="2">The sequence shown here is derived from an EMBL/GenBank/DDBJ whole genome shotgun (WGS) entry which is preliminary data.</text>
</comment>
<sequence>MDHLPRSPLPGVLVPLYGRERDLSQLLTLLHGGVRLLTLRGPGGIGKTALAVHLAKALRAPGEALSFDHVQFIDLSALREPEQVMGLIAASLPDSGLRGDPERRIRDFAADRRTVLILDNFEQLLPAAPNLGQLLDATPGLHLVVTSRTVLRLHDEVEYAVEPLALAHRVRDAISSAAVQLFVSRLQALTPAFALSEANAPQVVRLCEVLEGVPLALELAAMRTRTYSLSSLLARLEHPLDALKTDFRDRPERLQSLRATVQWSYDLLSDVDRAVFECCAVFSGPFTPQALEAVWGSPDVLDRAESLLEQSFLQRLNTPDTFWKMLQPLRELALEHLEGNPQEAIWRERHARYFLNVISEEKRDWQSETVHHYEGYLPHYPNIRAGLVWAVEARSSDVAYRYLGAVGGLWTTLGLNGQEAPLAERVLALPPPEDRVTLLDALESSLSPLGSLGQYQLLEARLHEILALRREQGDVMGELFCRLWLAEVARHTGQGERAWEIGHQVIHELQEQASDTPLTRPQVNVRANAYLFGAHDLLELGRYGEALEHAKLAYTYFQDMENRVYKLESRIMTGVLLVYMNRLPEASSLLVSCLQEAVDKGFRGAANNALFPGLTLVAAELEDWTSVVRFTGFVSDPNWERSQSSLFRRLRLALSRAREVLGEETYQQAWTTGTQLQLPDIVELAKTLVRVPNSTASHPELTPREWEVLALVSQGHPDRRVARLLGITTGTASKHVGNLLSKLGLRNRVELTRWAIEHTPPDDLKSRSP</sequence>
<accession>A0ABV8YC44</accession>
<dbReference type="SUPFAM" id="SSF46894">
    <property type="entry name" value="C-terminal effector domain of the bipartite response regulators"/>
    <property type="match status" value="1"/>
</dbReference>
<dbReference type="InterPro" id="IPR016032">
    <property type="entry name" value="Sig_transdc_resp-reg_C-effctor"/>
</dbReference>
<dbReference type="CDD" id="cd06170">
    <property type="entry name" value="LuxR_C_like"/>
    <property type="match status" value="1"/>
</dbReference>
<protein>
    <submittedName>
        <fullName evidence="2">ATP-binding protein</fullName>
    </submittedName>
</protein>
<evidence type="ECO:0000313" key="3">
    <source>
        <dbReference type="Proteomes" id="UP001595939"/>
    </source>
</evidence>
<dbReference type="Gene3D" id="1.10.10.10">
    <property type="entry name" value="Winged helix-like DNA-binding domain superfamily/Winged helix DNA-binding domain"/>
    <property type="match status" value="1"/>
</dbReference>
<keyword evidence="2" id="KW-0547">Nucleotide-binding</keyword>
<dbReference type="InterPro" id="IPR036388">
    <property type="entry name" value="WH-like_DNA-bd_sf"/>
</dbReference>
<name>A0ABV8YC44_9DEIO</name>
<dbReference type="SUPFAM" id="SSF52540">
    <property type="entry name" value="P-loop containing nucleoside triphosphate hydrolases"/>
    <property type="match status" value="1"/>
</dbReference>
<dbReference type="GO" id="GO:0005524">
    <property type="term" value="F:ATP binding"/>
    <property type="evidence" value="ECO:0007669"/>
    <property type="project" value="UniProtKB-KW"/>
</dbReference>
<dbReference type="InterPro" id="IPR000792">
    <property type="entry name" value="Tscrpt_reg_LuxR_C"/>
</dbReference>
<dbReference type="Proteomes" id="UP001595939">
    <property type="component" value="Unassembled WGS sequence"/>
</dbReference>
<dbReference type="SUPFAM" id="SSF48452">
    <property type="entry name" value="TPR-like"/>
    <property type="match status" value="1"/>
</dbReference>
<organism evidence="2 3">
    <name type="scientific">Deinococcus sonorensis</name>
    <dbReference type="NCBI Taxonomy" id="309891"/>
    <lineage>
        <taxon>Bacteria</taxon>
        <taxon>Thermotogati</taxon>
        <taxon>Deinococcota</taxon>
        <taxon>Deinococci</taxon>
        <taxon>Deinococcales</taxon>
        <taxon>Deinococcaceae</taxon>
        <taxon>Deinococcus</taxon>
    </lineage>
</organism>
<reference evidence="3" key="1">
    <citation type="journal article" date="2019" name="Int. J. Syst. Evol. Microbiol.">
        <title>The Global Catalogue of Microorganisms (GCM) 10K type strain sequencing project: providing services to taxonomists for standard genome sequencing and annotation.</title>
        <authorList>
            <consortium name="The Broad Institute Genomics Platform"/>
            <consortium name="The Broad Institute Genome Sequencing Center for Infectious Disease"/>
            <person name="Wu L."/>
            <person name="Ma J."/>
        </authorList>
    </citation>
    <scope>NUCLEOTIDE SEQUENCE [LARGE SCALE GENOMIC DNA]</scope>
    <source>
        <strain evidence="3">CCUG 39970</strain>
    </source>
</reference>
<evidence type="ECO:0000313" key="2">
    <source>
        <dbReference type="EMBL" id="MFC4455115.1"/>
    </source>
</evidence>
<dbReference type="SMART" id="SM00421">
    <property type="entry name" value="HTH_LUXR"/>
    <property type="match status" value="1"/>
</dbReference>
<dbReference type="PANTHER" id="PTHR47691:SF3">
    <property type="entry name" value="HTH-TYPE TRANSCRIPTIONAL REGULATOR RV0890C-RELATED"/>
    <property type="match status" value="1"/>
</dbReference>